<dbReference type="STRING" id="1633631.GCA_001442925_01416"/>
<dbReference type="PIRSF" id="PIRSF003097">
    <property type="entry name" value="FtsX"/>
    <property type="match status" value="1"/>
</dbReference>
<evidence type="ECO:0000256" key="9">
    <source>
        <dbReference type="ARBA" id="ARBA00023306"/>
    </source>
</evidence>
<accession>A0A0S4N4B6</accession>
<dbReference type="GO" id="GO:0005886">
    <property type="term" value="C:plasma membrane"/>
    <property type="evidence" value="ECO:0007669"/>
    <property type="project" value="UniProtKB-SubCell"/>
</dbReference>
<dbReference type="Pfam" id="PF18075">
    <property type="entry name" value="FtsX_ECD"/>
    <property type="match status" value="1"/>
</dbReference>
<keyword evidence="6 11" id="KW-0812">Transmembrane</keyword>
<evidence type="ECO:0000256" key="1">
    <source>
        <dbReference type="ARBA" id="ARBA00004651"/>
    </source>
</evidence>
<dbReference type="GO" id="GO:0051301">
    <property type="term" value="P:cell division"/>
    <property type="evidence" value="ECO:0007669"/>
    <property type="project" value="UniProtKB-KW"/>
</dbReference>
<evidence type="ECO:0000313" key="14">
    <source>
        <dbReference type="EMBL" id="CUU06058.1"/>
    </source>
</evidence>
<evidence type="ECO:0000256" key="5">
    <source>
        <dbReference type="ARBA" id="ARBA00022618"/>
    </source>
</evidence>
<dbReference type="EMBL" id="FAOP01000005">
    <property type="protein sequence ID" value="CUU06058.1"/>
    <property type="molecule type" value="Genomic_DNA"/>
</dbReference>
<evidence type="ECO:0000256" key="2">
    <source>
        <dbReference type="ARBA" id="ARBA00007379"/>
    </source>
</evidence>
<evidence type="ECO:0000256" key="3">
    <source>
        <dbReference type="ARBA" id="ARBA00021907"/>
    </source>
</evidence>
<name>A0A0P1LKD8_9BACT</name>
<keyword evidence="5 10" id="KW-0132">Cell division</keyword>
<reference evidence="14 15" key="1">
    <citation type="submission" date="2015-11" db="EMBL/GenBank/DDBJ databases">
        <authorList>
            <person name="Zhang Y."/>
            <person name="Guo Z."/>
        </authorList>
    </citation>
    <scope>NUCLEOTIDE SEQUENCE [LARGE SCALE GENOMIC DNA]</scope>
    <source>
        <strain evidence="14">JGI-4</strain>
    </source>
</reference>
<comment type="subcellular location">
    <subcellularLocation>
        <location evidence="1">Cell membrane</location>
        <topology evidence="1">Multi-pass membrane protein</topology>
    </subcellularLocation>
</comment>
<dbReference type="OrthoDB" id="9812531at2"/>
<keyword evidence="4 10" id="KW-1003">Cell membrane</keyword>
<feature type="transmembrane region" description="Helical" evidence="11">
    <location>
        <begin position="21"/>
        <end position="43"/>
    </location>
</feature>
<sequence length="292" mass="33312">MRFRYAFKEAMSGFKRSRLSAFASIFVLFVSLLSMGTFVIVGYNVNRLIKMIKEKIEIEVFIKDGRTKEQIDSLKKIVKSFDEVEDVIYISKEEAAKIFEKEFGEDIFSVLDFNPLPASFKIKLKEGFRTSRGVESVVGKLRKIPDFEDVKYRRLLLRIIERRFQILSWAFLGGGILLSLISILLIVNTIRLSIYAKRKLIKIMQLVGATRGFIMLPFLIQGLLQGLIAGILSAMIIYTMLRVVIPQFPDDVVSSVNIPDLFFPALVLLGLVLGFVGSWISARKYITYKLIS</sequence>
<dbReference type="RefSeq" id="WP_075426547.1">
    <property type="nucleotide sequence ID" value="NZ_CZVJ01000015.1"/>
</dbReference>
<dbReference type="AlphaFoldDB" id="A0A0P1LKD8"/>
<dbReference type="InterPro" id="IPR040690">
    <property type="entry name" value="FtsX_ECD"/>
</dbReference>
<keyword evidence="9 10" id="KW-0131">Cell cycle</keyword>
<proteinExistence type="inferred from homology"/>
<accession>A0A0P1NVI5</accession>
<feature type="domain" description="FtsX extracellular" evidence="13">
    <location>
        <begin position="56"/>
        <end position="150"/>
    </location>
</feature>
<comment type="similarity">
    <text evidence="2 10">Belongs to the ABC-4 integral membrane protein family. FtsX subfamily.</text>
</comment>
<dbReference type="PANTHER" id="PTHR47755:SF1">
    <property type="entry name" value="CELL DIVISION PROTEIN FTSX"/>
    <property type="match status" value="1"/>
</dbReference>
<accession>A0A0P1LR50</accession>
<keyword evidence="7 11" id="KW-1133">Transmembrane helix</keyword>
<evidence type="ECO:0000256" key="10">
    <source>
        <dbReference type="PIRNR" id="PIRNR003097"/>
    </source>
</evidence>
<dbReference type="InterPro" id="IPR004513">
    <property type="entry name" value="FtsX"/>
</dbReference>
<dbReference type="Proteomes" id="UP000182011">
    <property type="component" value="Unassembled WGS sequence"/>
</dbReference>
<keyword evidence="8 10" id="KW-0472">Membrane</keyword>
<organism evidence="14 15">
    <name type="scientific">Candidatus Kryptonium thompsonii</name>
    <dbReference type="NCBI Taxonomy" id="1633631"/>
    <lineage>
        <taxon>Bacteria</taxon>
        <taxon>Pseudomonadati</taxon>
        <taxon>Candidatus Kryptoniota</taxon>
        <taxon>Candidatus Kryptonium</taxon>
    </lineage>
</organism>
<dbReference type="InterPro" id="IPR003838">
    <property type="entry name" value="ABC3_permease_C"/>
</dbReference>
<evidence type="ECO:0000256" key="4">
    <source>
        <dbReference type="ARBA" id="ARBA00022475"/>
    </source>
</evidence>
<evidence type="ECO:0000256" key="7">
    <source>
        <dbReference type="ARBA" id="ARBA00022989"/>
    </source>
</evidence>
<accession>A0A0P1LMK1</accession>
<feature type="domain" description="ABC3 transporter permease C-terminal" evidence="12">
    <location>
        <begin position="176"/>
        <end position="287"/>
    </location>
</feature>
<evidence type="ECO:0000259" key="12">
    <source>
        <dbReference type="Pfam" id="PF02687"/>
    </source>
</evidence>
<evidence type="ECO:0000313" key="15">
    <source>
        <dbReference type="Proteomes" id="UP000182011"/>
    </source>
</evidence>
<feature type="transmembrane region" description="Helical" evidence="11">
    <location>
        <begin position="166"/>
        <end position="192"/>
    </location>
</feature>
<accession>A0A0P1LKD8</accession>
<evidence type="ECO:0000256" key="8">
    <source>
        <dbReference type="ARBA" id="ARBA00023136"/>
    </source>
</evidence>
<feature type="transmembrane region" description="Helical" evidence="11">
    <location>
        <begin position="213"/>
        <end position="241"/>
    </location>
</feature>
<evidence type="ECO:0000256" key="6">
    <source>
        <dbReference type="ARBA" id="ARBA00022692"/>
    </source>
</evidence>
<accession>A0A0N7MUK7</accession>
<evidence type="ECO:0000256" key="11">
    <source>
        <dbReference type="SAM" id="Phobius"/>
    </source>
</evidence>
<dbReference type="Gene3D" id="3.30.70.3040">
    <property type="match status" value="1"/>
</dbReference>
<gene>
    <name evidence="14" type="ORF">JGI4_01421</name>
</gene>
<protein>
    <recommendedName>
        <fullName evidence="3 10">Cell division protein FtsX</fullName>
    </recommendedName>
</protein>
<accession>A0A0P1MB30</accession>
<evidence type="ECO:0000259" key="13">
    <source>
        <dbReference type="Pfam" id="PF18075"/>
    </source>
</evidence>
<dbReference type="PANTHER" id="PTHR47755">
    <property type="entry name" value="CELL DIVISION PROTEIN FTSX"/>
    <property type="match status" value="1"/>
</dbReference>
<feature type="transmembrane region" description="Helical" evidence="11">
    <location>
        <begin position="261"/>
        <end position="282"/>
    </location>
</feature>
<dbReference type="Pfam" id="PF02687">
    <property type="entry name" value="FtsX"/>
    <property type="match status" value="1"/>
</dbReference>